<dbReference type="Proteomes" id="UP000554342">
    <property type="component" value="Unassembled WGS sequence"/>
</dbReference>
<feature type="transmembrane region" description="Helical" evidence="8">
    <location>
        <begin position="80"/>
        <end position="101"/>
    </location>
</feature>
<feature type="domain" description="EamA" evidence="9">
    <location>
        <begin position="16"/>
        <end position="151"/>
    </location>
</feature>
<feature type="transmembrane region" description="Helical" evidence="8">
    <location>
        <begin position="21"/>
        <end position="39"/>
    </location>
</feature>
<evidence type="ECO:0000256" key="3">
    <source>
        <dbReference type="ARBA" id="ARBA00022448"/>
    </source>
</evidence>
<dbReference type="InterPro" id="IPR037185">
    <property type="entry name" value="EmrE-like"/>
</dbReference>
<evidence type="ECO:0000256" key="8">
    <source>
        <dbReference type="SAM" id="Phobius"/>
    </source>
</evidence>
<sequence>MTRLPAPEPIIVRDTRGLLQGVGAYLIWGLLPIFLGLIAQVDGLEIIANRILWALAILLVVGPALGRTAKLRAALGNPRLMATLMISALLIGANWTGYVWAVLHQHVLAASLGYFLNPLINVLLGTMLLGERLDRVQGIAVALAAAGVAILAAEAPDALWVSLLLAFSFAFYGYVRKRAPVEPIEGLTVETLLLALPAFGYLVWLGEQGSLSFGSDVKTTLLLMTMGPLTVTPLLLFAAAARRLRLTTLGLLQYIAPSLQFLIAVTLFHEPLSMPHLACFVLIWAGLVLFALHSIRLARRPVLVPAR</sequence>
<evidence type="ECO:0000256" key="5">
    <source>
        <dbReference type="ARBA" id="ARBA00022692"/>
    </source>
</evidence>
<dbReference type="PANTHER" id="PTHR22911">
    <property type="entry name" value="ACYL-MALONYL CONDENSING ENZYME-RELATED"/>
    <property type="match status" value="1"/>
</dbReference>
<dbReference type="InterPro" id="IPR004626">
    <property type="entry name" value="RarD"/>
</dbReference>
<feature type="transmembrane region" description="Helical" evidence="8">
    <location>
        <begin position="136"/>
        <end position="153"/>
    </location>
</feature>
<evidence type="ECO:0000256" key="2">
    <source>
        <dbReference type="ARBA" id="ARBA00007362"/>
    </source>
</evidence>
<keyword evidence="5 8" id="KW-0812">Transmembrane</keyword>
<evidence type="ECO:0000313" key="10">
    <source>
        <dbReference type="EMBL" id="MBB5717364.1"/>
    </source>
</evidence>
<evidence type="ECO:0000256" key="4">
    <source>
        <dbReference type="ARBA" id="ARBA00022475"/>
    </source>
</evidence>
<dbReference type="AlphaFoldDB" id="A0A840YUZ7"/>
<feature type="transmembrane region" description="Helical" evidence="8">
    <location>
        <begin position="51"/>
        <end position="68"/>
    </location>
</feature>
<feature type="transmembrane region" description="Helical" evidence="8">
    <location>
        <begin position="221"/>
        <end position="239"/>
    </location>
</feature>
<dbReference type="GO" id="GO:0005886">
    <property type="term" value="C:plasma membrane"/>
    <property type="evidence" value="ECO:0007669"/>
    <property type="project" value="UniProtKB-SubCell"/>
</dbReference>
<keyword evidence="11" id="KW-1185">Reference proteome</keyword>
<dbReference type="NCBIfam" id="TIGR00688">
    <property type="entry name" value="rarD"/>
    <property type="match status" value="1"/>
</dbReference>
<keyword evidence="4" id="KW-1003">Cell membrane</keyword>
<dbReference type="PANTHER" id="PTHR22911:SF137">
    <property type="entry name" value="SOLUTE CARRIER FAMILY 35 MEMBER G2-RELATED"/>
    <property type="match status" value="1"/>
</dbReference>
<feature type="domain" description="EamA" evidence="9">
    <location>
        <begin position="161"/>
        <end position="290"/>
    </location>
</feature>
<gene>
    <name evidence="10" type="ORF">FHR23_000271</name>
</gene>
<dbReference type="Pfam" id="PF00892">
    <property type="entry name" value="EamA"/>
    <property type="match status" value="2"/>
</dbReference>
<organism evidence="10 11">
    <name type="scientific">Stakelama sediminis</name>
    <dbReference type="NCBI Taxonomy" id="463200"/>
    <lineage>
        <taxon>Bacteria</taxon>
        <taxon>Pseudomonadati</taxon>
        <taxon>Pseudomonadota</taxon>
        <taxon>Alphaproteobacteria</taxon>
        <taxon>Sphingomonadales</taxon>
        <taxon>Sphingomonadaceae</taxon>
        <taxon>Stakelama</taxon>
    </lineage>
</organism>
<keyword evidence="7 8" id="KW-0472">Membrane</keyword>
<evidence type="ECO:0000313" key="11">
    <source>
        <dbReference type="Proteomes" id="UP000554342"/>
    </source>
</evidence>
<comment type="subcellular location">
    <subcellularLocation>
        <location evidence="1">Cell membrane</location>
        <topology evidence="1">Multi-pass membrane protein</topology>
    </subcellularLocation>
</comment>
<evidence type="ECO:0000256" key="7">
    <source>
        <dbReference type="ARBA" id="ARBA00023136"/>
    </source>
</evidence>
<keyword evidence="6 8" id="KW-1133">Transmembrane helix</keyword>
<dbReference type="RefSeq" id="WP_184001144.1">
    <property type="nucleotide sequence ID" value="NZ_BAABIF010000004.1"/>
</dbReference>
<comment type="caution">
    <text evidence="10">The sequence shown here is derived from an EMBL/GenBank/DDBJ whole genome shotgun (WGS) entry which is preliminary data.</text>
</comment>
<reference evidence="10 11" key="1">
    <citation type="submission" date="2020-08" db="EMBL/GenBank/DDBJ databases">
        <title>Genomic Encyclopedia of Type Strains, Phase IV (KMG-IV): sequencing the most valuable type-strain genomes for metagenomic binning, comparative biology and taxonomic classification.</title>
        <authorList>
            <person name="Goeker M."/>
        </authorList>
    </citation>
    <scope>NUCLEOTIDE SEQUENCE [LARGE SCALE GENOMIC DNA]</scope>
    <source>
        <strain evidence="10 11">DSM 27203</strain>
    </source>
</reference>
<comment type="similarity">
    <text evidence="2">Belongs to the EamA transporter family.</text>
</comment>
<feature type="transmembrane region" description="Helical" evidence="8">
    <location>
        <begin position="274"/>
        <end position="292"/>
    </location>
</feature>
<evidence type="ECO:0000259" key="9">
    <source>
        <dbReference type="Pfam" id="PF00892"/>
    </source>
</evidence>
<proteinExistence type="inferred from homology"/>
<feature type="transmembrane region" description="Helical" evidence="8">
    <location>
        <begin position="251"/>
        <end position="268"/>
    </location>
</feature>
<feature type="transmembrane region" description="Helical" evidence="8">
    <location>
        <begin position="187"/>
        <end position="206"/>
    </location>
</feature>
<dbReference type="EMBL" id="JACIJI010000001">
    <property type="protein sequence ID" value="MBB5717364.1"/>
    <property type="molecule type" value="Genomic_DNA"/>
</dbReference>
<dbReference type="InterPro" id="IPR000620">
    <property type="entry name" value="EamA_dom"/>
</dbReference>
<keyword evidence="3" id="KW-0813">Transport</keyword>
<accession>A0A840YUZ7</accession>
<dbReference type="SUPFAM" id="SSF103481">
    <property type="entry name" value="Multidrug resistance efflux transporter EmrE"/>
    <property type="match status" value="2"/>
</dbReference>
<evidence type="ECO:0000256" key="1">
    <source>
        <dbReference type="ARBA" id="ARBA00004651"/>
    </source>
</evidence>
<feature type="transmembrane region" description="Helical" evidence="8">
    <location>
        <begin position="107"/>
        <end position="129"/>
    </location>
</feature>
<evidence type="ECO:0000256" key="6">
    <source>
        <dbReference type="ARBA" id="ARBA00022989"/>
    </source>
</evidence>
<protein>
    <submittedName>
        <fullName evidence="10">Chloramphenicol-sensitive protein RarD</fullName>
    </submittedName>
</protein>
<feature type="transmembrane region" description="Helical" evidence="8">
    <location>
        <begin position="159"/>
        <end position="175"/>
    </location>
</feature>
<name>A0A840YUZ7_9SPHN</name>